<dbReference type="PANTHER" id="PTHR15468">
    <property type="entry name" value="ZNF185"/>
    <property type="match status" value="1"/>
</dbReference>
<dbReference type="PANTHER" id="PTHR15468:SF2">
    <property type="entry name" value="ZINC FINGER PROTEIN 185"/>
    <property type="match status" value="1"/>
</dbReference>
<dbReference type="AlphaFoldDB" id="A0A6J2WVS0"/>
<feature type="domain" description="LIM zinc-binding" evidence="6">
    <location>
        <begin position="650"/>
        <end position="712"/>
    </location>
</feature>
<gene>
    <name evidence="8" type="primary">znf185</name>
</gene>
<evidence type="ECO:0000256" key="5">
    <source>
        <dbReference type="SAM" id="MobiDB-lite"/>
    </source>
</evidence>
<keyword evidence="1 4" id="KW-0479">Metal-binding</keyword>
<feature type="compositionally biased region" description="Polar residues" evidence="5">
    <location>
        <begin position="406"/>
        <end position="415"/>
    </location>
</feature>
<feature type="compositionally biased region" description="Basic and acidic residues" evidence="5">
    <location>
        <begin position="29"/>
        <end position="42"/>
    </location>
</feature>
<reference evidence="8" key="1">
    <citation type="submission" date="2025-08" db="UniProtKB">
        <authorList>
            <consortium name="RefSeq"/>
        </authorList>
    </citation>
    <scope>IDENTIFICATION</scope>
</reference>
<feature type="region of interest" description="Disordered" evidence="5">
    <location>
        <begin position="560"/>
        <end position="608"/>
    </location>
</feature>
<dbReference type="InterPro" id="IPR052621">
    <property type="entry name" value="Cell_Prolif/Cornif_Regul"/>
</dbReference>
<feature type="compositionally biased region" description="Basic and acidic residues" evidence="5">
    <location>
        <begin position="176"/>
        <end position="186"/>
    </location>
</feature>
<feature type="compositionally biased region" description="Low complexity" evidence="5">
    <location>
        <begin position="56"/>
        <end position="73"/>
    </location>
</feature>
<evidence type="ECO:0000256" key="1">
    <source>
        <dbReference type="ARBA" id="ARBA00022723"/>
    </source>
</evidence>
<evidence type="ECO:0000313" key="8">
    <source>
        <dbReference type="RefSeq" id="XP_030648292.1"/>
    </source>
</evidence>
<feature type="region of interest" description="Disordered" evidence="5">
    <location>
        <begin position="445"/>
        <end position="472"/>
    </location>
</feature>
<dbReference type="SMART" id="SM00132">
    <property type="entry name" value="LIM"/>
    <property type="match status" value="1"/>
</dbReference>
<dbReference type="CDD" id="cd08368">
    <property type="entry name" value="LIM"/>
    <property type="match status" value="1"/>
</dbReference>
<evidence type="ECO:0000313" key="7">
    <source>
        <dbReference type="Proteomes" id="UP000504632"/>
    </source>
</evidence>
<dbReference type="Proteomes" id="UP000504632">
    <property type="component" value="Chromosome 2"/>
</dbReference>
<feature type="compositionally biased region" description="Polar residues" evidence="5">
    <location>
        <begin position="325"/>
        <end position="339"/>
    </location>
</feature>
<dbReference type="InterPro" id="IPR001781">
    <property type="entry name" value="Znf_LIM"/>
</dbReference>
<dbReference type="GO" id="GO:0046872">
    <property type="term" value="F:metal ion binding"/>
    <property type="evidence" value="ECO:0007669"/>
    <property type="project" value="UniProtKB-KW"/>
</dbReference>
<name>A0A6J2WVS0_CHACN</name>
<keyword evidence="7" id="KW-1185">Reference proteome</keyword>
<feature type="compositionally biased region" description="Polar residues" evidence="5">
    <location>
        <begin position="131"/>
        <end position="143"/>
    </location>
</feature>
<dbReference type="Pfam" id="PF00412">
    <property type="entry name" value="LIM"/>
    <property type="match status" value="1"/>
</dbReference>
<dbReference type="PROSITE" id="PS00478">
    <property type="entry name" value="LIM_DOMAIN_1"/>
    <property type="match status" value="1"/>
</dbReference>
<feature type="compositionally biased region" description="Low complexity" evidence="5">
    <location>
        <begin position="297"/>
        <end position="316"/>
    </location>
</feature>
<dbReference type="InParanoid" id="A0A6J2WVS0"/>
<protein>
    <submittedName>
        <fullName evidence="8">Zinc finger protein 185</fullName>
    </submittedName>
</protein>
<feature type="compositionally biased region" description="Polar residues" evidence="5">
    <location>
        <begin position="208"/>
        <end position="217"/>
    </location>
</feature>
<evidence type="ECO:0000259" key="6">
    <source>
        <dbReference type="PROSITE" id="PS50023"/>
    </source>
</evidence>
<dbReference type="RefSeq" id="XP_030648292.1">
    <property type="nucleotide sequence ID" value="XM_030792432.1"/>
</dbReference>
<evidence type="ECO:0000256" key="3">
    <source>
        <dbReference type="ARBA" id="ARBA00023038"/>
    </source>
</evidence>
<feature type="compositionally biased region" description="Low complexity" evidence="5">
    <location>
        <begin position="573"/>
        <end position="583"/>
    </location>
</feature>
<dbReference type="GeneID" id="115828447"/>
<feature type="region of interest" description="Disordered" evidence="5">
    <location>
        <begin position="1"/>
        <end position="417"/>
    </location>
</feature>
<accession>A0A6J2WVS0</accession>
<feature type="compositionally biased region" description="Low complexity" evidence="5">
    <location>
        <begin position="255"/>
        <end position="268"/>
    </location>
</feature>
<evidence type="ECO:0000256" key="2">
    <source>
        <dbReference type="ARBA" id="ARBA00022833"/>
    </source>
</evidence>
<keyword evidence="2 4" id="KW-0862">Zinc</keyword>
<feature type="compositionally biased region" description="Low complexity" evidence="5">
    <location>
        <begin position="100"/>
        <end position="113"/>
    </location>
</feature>
<evidence type="ECO:0000256" key="4">
    <source>
        <dbReference type="PROSITE-ProRule" id="PRU00125"/>
    </source>
</evidence>
<dbReference type="OrthoDB" id="8909291at2759"/>
<feature type="compositionally biased region" description="Low complexity" evidence="5">
    <location>
        <begin position="373"/>
        <end position="382"/>
    </location>
</feature>
<dbReference type="PROSITE" id="PS50023">
    <property type="entry name" value="LIM_DOMAIN_2"/>
    <property type="match status" value="1"/>
</dbReference>
<feature type="compositionally biased region" description="Basic and acidic residues" evidence="5">
    <location>
        <begin position="383"/>
        <end position="393"/>
    </location>
</feature>
<feature type="region of interest" description="Disordered" evidence="5">
    <location>
        <begin position="493"/>
        <end position="533"/>
    </location>
</feature>
<organism evidence="7 8">
    <name type="scientific">Chanos chanos</name>
    <name type="common">Milkfish</name>
    <name type="synonym">Mugil chanos</name>
    <dbReference type="NCBI Taxonomy" id="29144"/>
    <lineage>
        <taxon>Eukaryota</taxon>
        <taxon>Metazoa</taxon>
        <taxon>Chordata</taxon>
        <taxon>Craniata</taxon>
        <taxon>Vertebrata</taxon>
        <taxon>Euteleostomi</taxon>
        <taxon>Actinopterygii</taxon>
        <taxon>Neopterygii</taxon>
        <taxon>Teleostei</taxon>
        <taxon>Ostariophysi</taxon>
        <taxon>Gonorynchiformes</taxon>
        <taxon>Chanidae</taxon>
        <taxon>Chanos</taxon>
    </lineage>
</organism>
<sequence length="712" mass="78173">MSGDGDRQSVLRTTKVRTALKGDSSWIMRRKEQESQEEEKPWMAEVRASRANNTETSPVSSPTTKQPQTTTQTDTERSKTPTSGYMIRGVFTKTDTKPVSSTSTNGYSGTTSSFVKKPSDVYKKIAPHTVRPTTENTDNSEPQLSPEEQERRREAASSVLKRSAVRQRSYVLSAAKKFEAPEKEDSPPPENVTSFVAKRIVITDEETNNGPDAQETVSVPAPVTHSPTSQTRQEESMDGPVPTVTDEPKSTPQQSADAVAALSDSLISFDAEPSSTDKAGAQTEVEPEEEQKEEPEGVQTVSSAAVQSVPEPGNGLDNDDLFDLAQSTKEQNVDLSPTDTYPDLLMRDPSLLPQTEKTEGTLDILADDVIPIDTSATTLSTDDTYRYDEKKGEEEEEEEEEEQPNPLDSPTQPVNVTTEVVTIIEDISEDKTDPEDMWGMHTIQTAITDTSSADPFDPISKETESTKSPVDLFDPLVNSSNDISSDALISLADDVIPIDTDRKTLSSDRSWAPSDSEAQDPPSADQEQEGEQQSYTLVTFEKKSNENDSPWDRWMSPTVYTTDDSPEDDTDTQTHTTITTISDTNDDLNSPMDGTLISTEQGPKSPETKKGFVYLKEYVNVAEPSDRDSDYITSSIQSNLNSSYSSAGMSECTYCGQLVGNDARITIEHLNISCHPECFKCGICSKPMGDLLYNMFLHGGTVHCESCYSNVL</sequence>
<dbReference type="CTD" id="7739"/>
<dbReference type="Gene3D" id="2.10.110.10">
    <property type="entry name" value="Cysteine Rich Protein"/>
    <property type="match status" value="1"/>
</dbReference>
<proteinExistence type="predicted"/>
<feature type="compositionally biased region" description="Acidic residues" evidence="5">
    <location>
        <begin position="394"/>
        <end position="403"/>
    </location>
</feature>
<keyword evidence="3 4" id="KW-0440">LIM domain</keyword>